<sequence>MKLPYAYLLCTDEADIAPMCERNGVEPPVASIKDTLYYRVPLTHEEYDTAIRLRSERKNHPHNG</sequence>
<protein>
    <submittedName>
        <fullName evidence="1">Uncharacterized protein</fullName>
    </submittedName>
</protein>
<dbReference type="EMBL" id="MT143132">
    <property type="protein sequence ID" value="QJA93219.1"/>
    <property type="molecule type" value="Genomic_DNA"/>
</dbReference>
<proteinExistence type="predicted"/>
<organism evidence="1">
    <name type="scientific">viral metagenome</name>
    <dbReference type="NCBI Taxonomy" id="1070528"/>
    <lineage>
        <taxon>unclassified sequences</taxon>
        <taxon>metagenomes</taxon>
        <taxon>organismal metagenomes</taxon>
    </lineage>
</organism>
<gene>
    <name evidence="1" type="ORF">MM415B04311_0001</name>
</gene>
<evidence type="ECO:0000313" key="1">
    <source>
        <dbReference type="EMBL" id="QJA93219.1"/>
    </source>
</evidence>
<name>A0A6M3LFS2_9ZZZZ</name>
<dbReference type="AlphaFoldDB" id="A0A6M3LFS2"/>
<reference evidence="1" key="1">
    <citation type="submission" date="2020-03" db="EMBL/GenBank/DDBJ databases">
        <title>The deep terrestrial virosphere.</title>
        <authorList>
            <person name="Holmfeldt K."/>
            <person name="Nilsson E."/>
            <person name="Simone D."/>
            <person name="Lopez-Fernandez M."/>
            <person name="Wu X."/>
            <person name="de Brujin I."/>
            <person name="Lundin D."/>
            <person name="Andersson A."/>
            <person name="Bertilsson S."/>
            <person name="Dopson M."/>
        </authorList>
    </citation>
    <scope>NUCLEOTIDE SEQUENCE</scope>
    <source>
        <strain evidence="1">MM415B04311</strain>
    </source>
</reference>
<accession>A0A6M3LFS2</accession>